<protein>
    <submittedName>
        <fullName evidence="3">Uncharacterized protein</fullName>
    </submittedName>
</protein>
<feature type="region of interest" description="Disordered" evidence="1">
    <location>
        <begin position="290"/>
        <end position="313"/>
    </location>
</feature>
<feature type="compositionally biased region" description="Gly residues" evidence="1">
    <location>
        <begin position="296"/>
        <end position="307"/>
    </location>
</feature>
<feature type="region of interest" description="Disordered" evidence="1">
    <location>
        <begin position="110"/>
        <end position="145"/>
    </location>
</feature>
<evidence type="ECO:0000313" key="3">
    <source>
        <dbReference type="EMBL" id="QTE28732.1"/>
    </source>
</evidence>
<keyword evidence="2" id="KW-1133">Transmembrane helix</keyword>
<sequence length="493" mass="48133">MLQRTFAAVLGILGLVCIGLGVASATVWRASDTLVVTAPAGESGTLVITAPGVLELGGSPVTVTARATGGTKVVLAIGQEVDVAGWVGPDAHTVVTGLADLHTLTTSAVESEAPAEAAAAPADGSAPVEAAPAETPAPDPEGSDMWLARASGATSAELPWTPVAGRWTLLAAGVGDGAGAPEVQLSWPQTVTTPWLVPGVALGALLLLVGLGLGLRAWRRARRAPDADWVSVATGSLSTIPIRSSAANVGTRTPAQVAADDGQPTVILTRRQIREAEAAAAASARSAGRVSLRWRGQGGSGGSGGTDEAGATRTGEVPAVAPAPQAHVAAIDSAVVVGSAGSAGTAGSAGSGRPIDPAGAVPAAVDLTAVDLTAVVPAAAEPPAAEPAPAARSARSRLTGGWTPRRPAPAASDAGPADARPADAAPSAAGAVGGDLAAAPAEPAPVAAPGSRADAWRRAWGFPGEGAEPDPGASTATEPRTTPEPHTPEGKDS</sequence>
<dbReference type="InterPro" id="IPR010916">
    <property type="entry name" value="TonB_box_CS"/>
</dbReference>
<evidence type="ECO:0000256" key="1">
    <source>
        <dbReference type="SAM" id="MobiDB-lite"/>
    </source>
</evidence>
<evidence type="ECO:0000313" key="4">
    <source>
        <dbReference type="Proteomes" id="UP000663937"/>
    </source>
</evidence>
<feature type="compositionally biased region" description="Low complexity" evidence="1">
    <location>
        <begin position="381"/>
        <end position="393"/>
    </location>
</feature>
<gene>
    <name evidence="3" type="ORF">J4E96_15495</name>
</gene>
<keyword evidence="2" id="KW-0472">Membrane</keyword>
<dbReference type="AlphaFoldDB" id="A0A8A4Z9Z5"/>
<accession>A0A8A4Z9Z5</accession>
<keyword evidence="2" id="KW-0812">Transmembrane</keyword>
<dbReference type="PROSITE" id="PS00430">
    <property type="entry name" value="TONB_DEPENDENT_REC_1"/>
    <property type="match status" value="1"/>
</dbReference>
<dbReference type="KEGG" id="psic:J4E96_15495"/>
<keyword evidence="4" id="KW-1185">Reference proteome</keyword>
<proteinExistence type="predicted"/>
<feature type="region of interest" description="Disordered" evidence="1">
    <location>
        <begin position="381"/>
        <end position="493"/>
    </location>
</feature>
<feature type="compositionally biased region" description="Low complexity" evidence="1">
    <location>
        <begin position="404"/>
        <end position="449"/>
    </location>
</feature>
<reference evidence="3" key="1">
    <citation type="submission" date="2021-03" db="EMBL/GenBank/DDBJ databases">
        <title>Pengzhenrongella sicca gen. nov., sp. nov., a new member of suborder Micrococcineae isolated from High-Arctic tundra soil.</title>
        <authorList>
            <person name="Peng F."/>
        </authorList>
    </citation>
    <scope>NUCLEOTIDE SEQUENCE</scope>
    <source>
        <strain evidence="3">LRZ-2</strain>
    </source>
</reference>
<dbReference type="RefSeq" id="WP_227422977.1">
    <property type="nucleotide sequence ID" value="NZ_CP071868.1"/>
</dbReference>
<name>A0A8A4Z9Z5_9MICO</name>
<feature type="compositionally biased region" description="Basic and acidic residues" evidence="1">
    <location>
        <begin position="481"/>
        <end position="493"/>
    </location>
</feature>
<dbReference type="Proteomes" id="UP000663937">
    <property type="component" value="Chromosome"/>
</dbReference>
<feature type="transmembrane region" description="Helical" evidence="2">
    <location>
        <begin position="195"/>
        <end position="215"/>
    </location>
</feature>
<organism evidence="3 4">
    <name type="scientific">Pengzhenrongella sicca</name>
    <dbReference type="NCBI Taxonomy" id="2819238"/>
    <lineage>
        <taxon>Bacteria</taxon>
        <taxon>Bacillati</taxon>
        <taxon>Actinomycetota</taxon>
        <taxon>Actinomycetes</taxon>
        <taxon>Micrococcales</taxon>
        <taxon>Pengzhenrongella</taxon>
    </lineage>
</organism>
<feature type="compositionally biased region" description="Low complexity" evidence="1">
    <location>
        <begin position="110"/>
        <end position="136"/>
    </location>
</feature>
<evidence type="ECO:0000256" key="2">
    <source>
        <dbReference type="SAM" id="Phobius"/>
    </source>
</evidence>
<dbReference type="EMBL" id="CP071868">
    <property type="protein sequence ID" value="QTE28732.1"/>
    <property type="molecule type" value="Genomic_DNA"/>
</dbReference>